<evidence type="ECO:0000256" key="1">
    <source>
        <dbReference type="SAM" id="Phobius"/>
    </source>
</evidence>
<dbReference type="RefSeq" id="WP_184342456.1">
    <property type="nucleotide sequence ID" value="NZ_JACHIG010000010.1"/>
</dbReference>
<protein>
    <submittedName>
        <fullName evidence="2">Putative membrane protein</fullName>
    </submittedName>
</protein>
<keyword evidence="1" id="KW-0472">Membrane</keyword>
<keyword evidence="3" id="KW-1185">Reference proteome</keyword>
<gene>
    <name evidence="2" type="ORF">HNQ65_004148</name>
</gene>
<name>A0A7W7YE74_9BACT</name>
<accession>A0A7W7YE74</accession>
<proteinExistence type="predicted"/>
<organism evidence="2 3">
    <name type="scientific">Prosthecobacter vanneervenii</name>
    <dbReference type="NCBI Taxonomy" id="48466"/>
    <lineage>
        <taxon>Bacteria</taxon>
        <taxon>Pseudomonadati</taxon>
        <taxon>Verrucomicrobiota</taxon>
        <taxon>Verrucomicrobiia</taxon>
        <taxon>Verrucomicrobiales</taxon>
        <taxon>Verrucomicrobiaceae</taxon>
        <taxon>Prosthecobacter</taxon>
    </lineage>
</organism>
<evidence type="ECO:0000313" key="3">
    <source>
        <dbReference type="Proteomes" id="UP000590740"/>
    </source>
</evidence>
<dbReference type="EMBL" id="JACHIG010000010">
    <property type="protein sequence ID" value="MBB5034543.1"/>
    <property type="molecule type" value="Genomic_DNA"/>
</dbReference>
<dbReference type="Proteomes" id="UP000590740">
    <property type="component" value="Unassembled WGS sequence"/>
</dbReference>
<comment type="caution">
    <text evidence="2">The sequence shown here is derived from an EMBL/GenBank/DDBJ whole genome shotgun (WGS) entry which is preliminary data.</text>
</comment>
<feature type="transmembrane region" description="Helical" evidence="1">
    <location>
        <begin position="40"/>
        <end position="60"/>
    </location>
</feature>
<evidence type="ECO:0000313" key="2">
    <source>
        <dbReference type="EMBL" id="MBB5034543.1"/>
    </source>
</evidence>
<sequence>MSLKHFHIVFLVFAILCDAAFWMWMHFMPEEAANAGAAGLKNYAGLLCLGLIAYGVWYLVKKMRTIIV</sequence>
<keyword evidence="1" id="KW-1133">Transmembrane helix</keyword>
<feature type="transmembrane region" description="Helical" evidence="1">
    <location>
        <begin position="7"/>
        <end position="28"/>
    </location>
</feature>
<dbReference type="AlphaFoldDB" id="A0A7W7YE74"/>
<keyword evidence="1" id="KW-0812">Transmembrane</keyword>
<reference evidence="2 3" key="1">
    <citation type="submission" date="2020-08" db="EMBL/GenBank/DDBJ databases">
        <title>Genomic Encyclopedia of Type Strains, Phase IV (KMG-IV): sequencing the most valuable type-strain genomes for metagenomic binning, comparative biology and taxonomic classification.</title>
        <authorList>
            <person name="Goeker M."/>
        </authorList>
    </citation>
    <scope>NUCLEOTIDE SEQUENCE [LARGE SCALE GENOMIC DNA]</scope>
    <source>
        <strain evidence="2 3">DSM 12252</strain>
    </source>
</reference>